<organism evidence="17 18">
    <name type="scientific">Paenibacillus radicis</name>
    <name type="common">ex Gao et al. 2016</name>
    <dbReference type="NCBI Taxonomy" id="1737354"/>
    <lineage>
        <taxon>Bacteria</taxon>
        <taxon>Bacillati</taxon>
        <taxon>Bacillota</taxon>
        <taxon>Bacilli</taxon>
        <taxon>Bacillales</taxon>
        <taxon>Paenibacillaceae</taxon>
        <taxon>Paenibacillus</taxon>
    </lineage>
</organism>
<gene>
    <name evidence="17" type="primary">vanS</name>
    <name evidence="17" type="ORF">GCM10010918_47190</name>
</gene>
<keyword evidence="7 14" id="KW-0812">Transmembrane</keyword>
<proteinExistence type="predicted"/>
<keyword evidence="11 14" id="KW-1133">Transmembrane helix</keyword>
<dbReference type="RefSeq" id="WP_229692354.1">
    <property type="nucleotide sequence ID" value="NZ_BMHY01000012.1"/>
</dbReference>
<dbReference type="SMART" id="SM00387">
    <property type="entry name" value="HATPase_c"/>
    <property type="match status" value="1"/>
</dbReference>
<evidence type="ECO:0000256" key="9">
    <source>
        <dbReference type="ARBA" id="ARBA00022777"/>
    </source>
</evidence>
<dbReference type="SUPFAM" id="SSF55874">
    <property type="entry name" value="ATPase domain of HSP90 chaperone/DNA topoisomerase II/histidine kinase"/>
    <property type="match status" value="1"/>
</dbReference>
<dbReference type="Pfam" id="PF02518">
    <property type="entry name" value="HATPase_c"/>
    <property type="match status" value="1"/>
</dbReference>
<evidence type="ECO:0000256" key="8">
    <source>
        <dbReference type="ARBA" id="ARBA00022741"/>
    </source>
</evidence>
<dbReference type="Gene3D" id="3.30.565.10">
    <property type="entry name" value="Histidine kinase-like ATPase, C-terminal domain"/>
    <property type="match status" value="1"/>
</dbReference>
<protein>
    <recommendedName>
        <fullName evidence="3">histidine kinase</fullName>
        <ecNumber evidence="3">2.7.13.3</ecNumber>
    </recommendedName>
</protein>
<dbReference type="PANTHER" id="PTHR45528">
    <property type="entry name" value="SENSOR HISTIDINE KINASE CPXA"/>
    <property type="match status" value="1"/>
</dbReference>
<comment type="subcellular location">
    <subcellularLocation>
        <location evidence="2">Cell membrane</location>
        <topology evidence="2">Multi-pass membrane protein</topology>
    </subcellularLocation>
</comment>
<dbReference type="InterPro" id="IPR036097">
    <property type="entry name" value="HisK_dim/P_sf"/>
</dbReference>
<feature type="transmembrane region" description="Helical" evidence="14">
    <location>
        <begin position="60"/>
        <end position="78"/>
    </location>
</feature>
<reference evidence="17 18" key="1">
    <citation type="journal article" date="2014" name="Int. J. Syst. Evol. Microbiol.">
        <title>Complete genome sequence of Corynebacterium casei LMG S-19264T (=DSM 44701T), isolated from a smear-ripened cheese.</title>
        <authorList>
            <consortium name="US DOE Joint Genome Institute (JGI-PGF)"/>
            <person name="Walter F."/>
            <person name="Albersmeier A."/>
            <person name="Kalinowski J."/>
            <person name="Ruckert C."/>
        </authorList>
    </citation>
    <scope>NUCLEOTIDE SEQUENCE [LARGE SCALE GENOMIC DNA]</scope>
    <source>
        <strain evidence="17 18">CGMCC 1.15286</strain>
    </source>
</reference>
<dbReference type="PRINTS" id="PR00344">
    <property type="entry name" value="BCTRLSENSOR"/>
</dbReference>
<keyword evidence="8" id="KW-0547">Nucleotide-binding</keyword>
<evidence type="ECO:0000256" key="12">
    <source>
        <dbReference type="ARBA" id="ARBA00023012"/>
    </source>
</evidence>
<dbReference type="Proteomes" id="UP000600247">
    <property type="component" value="Unassembled WGS sequence"/>
</dbReference>
<evidence type="ECO:0000259" key="16">
    <source>
        <dbReference type="PROSITE" id="PS50885"/>
    </source>
</evidence>
<keyword evidence="10" id="KW-0067">ATP-binding</keyword>
<dbReference type="FunFam" id="1.10.287.130:FF:000008">
    <property type="entry name" value="Two-component sensor histidine kinase"/>
    <property type="match status" value="1"/>
</dbReference>
<keyword evidence="9 17" id="KW-0418">Kinase</keyword>
<dbReference type="GO" id="GO:0005886">
    <property type="term" value="C:plasma membrane"/>
    <property type="evidence" value="ECO:0007669"/>
    <property type="project" value="UniProtKB-SubCell"/>
</dbReference>
<dbReference type="CDD" id="cd00075">
    <property type="entry name" value="HATPase"/>
    <property type="match status" value="1"/>
</dbReference>
<dbReference type="PROSITE" id="PS50109">
    <property type="entry name" value="HIS_KIN"/>
    <property type="match status" value="1"/>
</dbReference>
<keyword evidence="18" id="KW-1185">Reference proteome</keyword>
<dbReference type="AlphaFoldDB" id="A0A917M8B5"/>
<evidence type="ECO:0000259" key="15">
    <source>
        <dbReference type="PROSITE" id="PS50109"/>
    </source>
</evidence>
<evidence type="ECO:0000256" key="4">
    <source>
        <dbReference type="ARBA" id="ARBA00022475"/>
    </source>
</evidence>
<comment type="caution">
    <text evidence="17">The sequence shown here is derived from an EMBL/GenBank/DDBJ whole genome shotgun (WGS) entry which is preliminary data.</text>
</comment>
<dbReference type="InterPro" id="IPR005467">
    <property type="entry name" value="His_kinase_dom"/>
</dbReference>
<dbReference type="CDD" id="cd00082">
    <property type="entry name" value="HisKA"/>
    <property type="match status" value="1"/>
</dbReference>
<dbReference type="GO" id="GO:0005524">
    <property type="term" value="F:ATP binding"/>
    <property type="evidence" value="ECO:0007669"/>
    <property type="project" value="UniProtKB-KW"/>
</dbReference>
<dbReference type="InterPro" id="IPR003661">
    <property type="entry name" value="HisK_dim/P_dom"/>
</dbReference>
<dbReference type="InterPro" id="IPR050398">
    <property type="entry name" value="HssS/ArlS-like"/>
</dbReference>
<feature type="domain" description="Histidine kinase" evidence="15">
    <location>
        <begin position="145"/>
        <end position="362"/>
    </location>
</feature>
<sequence>MKDRIALRMVWRTLMHLAISIILGVISMIFLVAGSEILTRGSSLRRLILRFANILGIQETTYVGGILLILAFFCFFQWRSYRNLEQIGHSVRYISEGHFDDVIRVAPRSIFGNLAKDMNVLVERLKNSLDDERRAEQTKNELITNVSHDLRTPLTSVLGYLGLVEQDRYRDEVELRHYVQIAYEKSQRLHVLINDLFEYTRMRHDAIPLQQVTMSLKEMLGQLLVQFLPELQQAEMEGKLYGDDKEVTISGDPGKLVRVFENLLSNAIAYGKEGRRLEIRLRKAAGWALVEVTNYGETISAADLPHLFDRFYRVDKSRTEKSGGSGLGLAIAKGIVEKHGGEISVTSESSVTTFRVKLPALD</sequence>
<dbReference type="EMBL" id="BMHY01000012">
    <property type="protein sequence ID" value="GGG84004.1"/>
    <property type="molecule type" value="Genomic_DNA"/>
</dbReference>
<evidence type="ECO:0000256" key="11">
    <source>
        <dbReference type="ARBA" id="ARBA00022989"/>
    </source>
</evidence>
<comment type="catalytic activity">
    <reaction evidence="1">
        <text>ATP + protein L-histidine = ADP + protein N-phospho-L-histidine.</text>
        <dbReference type="EC" id="2.7.13.3"/>
    </reaction>
</comment>
<keyword evidence="12" id="KW-0902">Two-component regulatory system</keyword>
<evidence type="ECO:0000256" key="5">
    <source>
        <dbReference type="ARBA" id="ARBA00022553"/>
    </source>
</evidence>
<accession>A0A917M8B5</accession>
<evidence type="ECO:0000256" key="1">
    <source>
        <dbReference type="ARBA" id="ARBA00000085"/>
    </source>
</evidence>
<dbReference type="EC" id="2.7.13.3" evidence="3"/>
<dbReference type="InterPro" id="IPR036890">
    <property type="entry name" value="HATPase_C_sf"/>
</dbReference>
<dbReference type="SUPFAM" id="SSF47384">
    <property type="entry name" value="Homodimeric domain of signal transducing histidine kinase"/>
    <property type="match status" value="1"/>
</dbReference>
<dbReference type="InterPro" id="IPR004358">
    <property type="entry name" value="Sig_transdc_His_kin-like_C"/>
</dbReference>
<dbReference type="GO" id="GO:0000155">
    <property type="term" value="F:phosphorelay sensor kinase activity"/>
    <property type="evidence" value="ECO:0007669"/>
    <property type="project" value="InterPro"/>
</dbReference>
<dbReference type="Gene3D" id="1.10.287.130">
    <property type="match status" value="1"/>
</dbReference>
<evidence type="ECO:0000256" key="10">
    <source>
        <dbReference type="ARBA" id="ARBA00022840"/>
    </source>
</evidence>
<evidence type="ECO:0000256" key="13">
    <source>
        <dbReference type="ARBA" id="ARBA00023136"/>
    </source>
</evidence>
<dbReference type="FunFam" id="3.30.565.10:FF:000013">
    <property type="entry name" value="Two-component sensor histidine kinase"/>
    <property type="match status" value="1"/>
</dbReference>
<keyword evidence="13 14" id="KW-0472">Membrane</keyword>
<keyword evidence="6" id="KW-0808">Transferase</keyword>
<dbReference type="PANTHER" id="PTHR45528:SF1">
    <property type="entry name" value="SENSOR HISTIDINE KINASE CPXA"/>
    <property type="match status" value="1"/>
</dbReference>
<dbReference type="SMART" id="SM00388">
    <property type="entry name" value="HisKA"/>
    <property type="match status" value="1"/>
</dbReference>
<evidence type="ECO:0000313" key="18">
    <source>
        <dbReference type="Proteomes" id="UP000600247"/>
    </source>
</evidence>
<name>A0A917M8B5_9BACL</name>
<evidence type="ECO:0000256" key="6">
    <source>
        <dbReference type="ARBA" id="ARBA00022679"/>
    </source>
</evidence>
<feature type="transmembrane region" description="Helical" evidence="14">
    <location>
        <begin position="17"/>
        <end position="39"/>
    </location>
</feature>
<keyword evidence="5" id="KW-0597">Phosphoprotein</keyword>
<evidence type="ECO:0000256" key="14">
    <source>
        <dbReference type="SAM" id="Phobius"/>
    </source>
</evidence>
<dbReference type="InterPro" id="IPR003594">
    <property type="entry name" value="HATPase_dom"/>
</dbReference>
<evidence type="ECO:0000256" key="3">
    <source>
        <dbReference type="ARBA" id="ARBA00012438"/>
    </source>
</evidence>
<dbReference type="Pfam" id="PF00512">
    <property type="entry name" value="HisKA"/>
    <property type="match status" value="1"/>
</dbReference>
<keyword evidence="4" id="KW-1003">Cell membrane</keyword>
<dbReference type="PROSITE" id="PS50885">
    <property type="entry name" value="HAMP"/>
    <property type="match status" value="1"/>
</dbReference>
<dbReference type="InterPro" id="IPR003660">
    <property type="entry name" value="HAMP_dom"/>
</dbReference>
<evidence type="ECO:0000256" key="2">
    <source>
        <dbReference type="ARBA" id="ARBA00004651"/>
    </source>
</evidence>
<feature type="domain" description="HAMP" evidence="16">
    <location>
        <begin position="78"/>
        <end position="130"/>
    </location>
</feature>
<evidence type="ECO:0000313" key="17">
    <source>
        <dbReference type="EMBL" id="GGG84004.1"/>
    </source>
</evidence>
<evidence type="ECO:0000256" key="7">
    <source>
        <dbReference type="ARBA" id="ARBA00022692"/>
    </source>
</evidence>